<dbReference type="STRING" id="889378.Spiaf_1409"/>
<dbReference type="HOGENOM" id="CLU_983198_0_0_12"/>
<sequence length="283" mass="32927">MEDIIKHFYKELDVCSARSLDRIEYAFYLAMNLEDLCRNFIRYLSNTDVRNKLLRHINNRAQSKDGVIPSWFLEKLLNEFFSSVGRRRISLGTAIKVLRDYYTPEDLRDFFRWQIFSEGISDRKRAYHISEACYNDDVEGLLIKAWKKFGDEGSISVLVKVGSTEKIVDIFKEIWDSDKIKFYIKNEALKKVACFDFSRVSFIEEESPVSFLSASIAAGRNVTDEFVLSTARSADSINELGYILWCAGKLSKRDVILKLINEIEYIEGKLPLEFWELKFHGLA</sequence>
<dbReference type="RefSeq" id="WP_014455456.1">
    <property type="nucleotide sequence ID" value="NC_017098.1"/>
</dbReference>
<name>H9UIX9_SPIAZ</name>
<reference evidence="2" key="1">
    <citation type="journal article" date="2013" name="Stand. Genomic Sci.">
        <title>Complete genome sequence of the halophilic bacterium Spirochaeta africana type strain (Z-7692(T)) from the alkaline Lake Magadi in the East African Rift.</title>
        <authorList>
            <person name="Liolos K."/>
            <person name="Abt B."/>
            <person name="Scheuner C."/>
            <person name="Teshima H."/>
            <person name="Held B."/>
            <person name="Lapidus A."/>
            <person name="Nolan M."/>
            <person name="Lucas S."/>
            <person name="Deshpande S."/>
            <person name="Cheng J.F."/>
            <person name="Tapia R."/>
            <person name="Goodwin L.A."/>
            <person name="Pitluck S."/>
            <person name="Pagani I."/>
            <person name="Ivanova N."/>
            <person name="Mavromatis K."/>
            <person name="Mikhailova N."/>
            <person name="Huntemann M."/>
            <person name="Pati A."/>
            <person name="Chen A."/>
            <person name="Palaniappan K."/>
            <person name="Land M."/>
            <person name="Rohde M."/>
            <person name="Tindall B.J."/>
            <person name="Detter J.C."/>
            <person name="Goker M."/>
            <person name="Bristow J."/>
            <person name="Eisen J.A."/>
            <person name="Markowitz V."/>
            <person name="Hugenholtz P."/>
            <person name="Woyke T."/>
            <person name="Klenk H.P."/>
            <person name="Kyrpides N.C."/>
        </authorList>
    </citation>
    <scope>NUCLEOTIDE SEQUENCE</scope>
    <source>
        <strain evidence="2">ATCC 700263 / DSM 8902 / Z-7692</strain>
    </source>
</reference>
<protein>
    <submittedName>
        <fullName evidence="1">Uncharacterized protein</fullName>
    </submittedName>
</protein>
<gene>
    <name evidence="1" type="ordered locus">Spiaf_1409</name>
</gene>
<dbReference type="Proteomes" id="UP000007383">
    <property type="component" value="Chromosome"/>
</dbReference>
<proteinExistence type="predicted"/>
<organism evidence="1 2">
    <name type="scientific">Spirochaeta africana (strain ATCC 700263 / DSM 8902 / Z-7692)</name>
    <dbReference type="NCBI Taxonomy" id="889378"/>
    <lineage>
        <taxon>Bacteria</taxon>
        <taxon>Pseudomonadati</taxon>
        <taxon>Spirochaetota</taxon>
        <taxon>Spirochaetia</taxon>
        <taxon>Spirochaetales</taxon>
        <taxon>Spirochaetaceae</taxon>
        <taxon>Spirochaeta</taxon>
    </lineage>
</organism>
<dbReference type="AlphaFoldDB" id="H9UIX9"/>
<dbReference type="KEGG" id="sfc:Spiaf_1409"/>
<dbReference type="EMBL" id="CP003282">
    <property type="protein sequence ID" value="AFG37472.1"/>
    <property type="molecule type" value="Genomic_DNA"/>
</dbReference>
<evidence type="ECO:0000313" key="1">
    <source>
        <dbReference type="EMBL" id="AFG37472.1"/>
    </source>
</evidence>
<evidence type="ECO:0000313" key="2">
    <source>
        <dbReference type="Proteomes" id="UP000007383"/>
    </source>
</evidence>
<accession>H9UIX9</accession>
<dbReference type="eggNOG" id="ENOG5033VDJ">
    <property type="taxonomic scope" value="Bacteria"/>
</dbReference>
<dbReference type="OrthoDB" id="9971607at2"/>
<keyword evidence="2" id="KW-1185">Reference proteome</keyword>